<dbReference type="EMBL" id="VIEB01000804">
    <property type="protein sequence ID" value="TQD80538.1"/>
    <property type="molecule type" value="Genomic_DNA"/>
</dbReference>
<comment type="caution">
    <text evidence="2">The sequence shown here is derived from an EMBL/GenBank/DDBJ whole genome shotgun (WGS) entry which is preliminary data.</text>
</comment>
<accession>A0A540L256</accession>
<name>A0A540L256_MALBA</name>
<keyword evidence="1" id="KW-1133">Transmembrane helix</keyword>
<evidence type="ECO:0000256" key="1">
    <source>
        <dbReference type="SAM" id="Phobius"/>
    </source>
</evidence>
<proteinExistence type="predicted"/>
<dbReference type="Proteomes" id="UP000315295">
    <property type="component" value="Unassembled WGS sequence"/>
</dbReference>
<keyword evidence="3" id="KW-1185">Reference proteome</keyword>
<protein>
    <submittedName>
        <fullName evidence="2">Uncharacterized protein</fullName>
    </submittedName>
</protein>
<sequence length="80" mass="8758">MASAPLLSPSLAPNKSQNDELLPLISHPKFAVQGEIMMLVLVLLFATFLIALLLFLRRRGTFPGSSHEADHGPNLRDAHN</sequence>
<evidence type="ECO:0000313" key="3">
    <source>
        <dbReference type="Proteomes" id="UP000315295"/>
    </source>
</evidence>
<feature type="transmembrane region" description="Helical" evidence="1">
    <location>
        <begin position="36"/>
        <end position="56"/>
    </location>
</feature>
<keyword evidence="1" id="KW-0472">Membrane</keyword>
<dbReference type="AlphaFoldDB" id="A0A540L256"/>
<organism evidence="2 3">
    <name type="scientific">Malus baccata</name>
    <name type="common">Siberian crab apple</name>
    <name type="synonym">Pyrus baccata</name>
    <dbReference type="NCBI Taxonomy" id="106549"/>
    <lineage>
        <taxon>Eukaryota</taxon>
        <taxon>Viridiplantae</taxon>
        <taxon>Streptophyta</taxon>
        <taxon>Embryophyta</taxon>
        <taxon>Tracheophyta</taxon>
        <taxon>Spermatophyta</taxon>
        <taxon>Magnoliopsida</taxon>
        <taxon>eudicotyledons</taxon>
        <taxon>Gunneridae</taxon>
        <taxon>Pentapetalae</taxon>
        <taxon>rosids</taxon>
        <taxon>fabids</taxon>
        <taxon>Rosales</taxon>
        <taxon>Rosaceae</taxon>
        <taxon>Amygdaloideae</taxon>
        <taxon>Maleae</taxon>
        <taxon>Malus</taxon>
    </lineage>
</organism>
<evidence type="ECO:0000313" key="2">
    <source>
        <dbReference type="EMBL" id="TQD80538.1"/>
    </source>
</evidence>
<gene>
    <name evidence="2" type="ORF">C1H46_033909</name>
</gene>
<reference evidence="2 3" key="1">
    <citation type="journal article" date="2019" name="G3 (Bethesda)">
        <title>Sequencing of a Wild Apple (Malus baccata) Genome Unravels the Differences Between Cultivated and Wild Apple Species Regarding Disease Resistance and Cold Tolerance.</title>
        <authorList>
            <person name="Chen X."/>
        </authorList>
    </citation>
    <scope>NUCLEOTIDE SEQUENCE [LARGE SCALE GENOMIC DNA]</scope>
    <source>
        <strain evidence="3">cv. Shandingzi</strain>
        <tissue evidence="2">Leaves</tissue>
    </source>
</reference>
<keyword evidence="1" id="KW-0812">Transmembrane</keyword>